<dbReference type="InterPro" id="IPR035959">
    <property type="entry name" value="RutC-like_sf"/>
</dbReference>
<comment type="similarity">
    <text evidence="1">Belongs to the RutC family.</text>
</comment>
<comment type="caution">
    <text evidence="2">The sequence shown here is derived from an EMBL/GenBank/DDBJ whole genome shotgun (WGS) entry which is preliminary data.</text>
</comment>
<keyword evidence="3" id="KW-1185">Reference proteome</keyword>
<gene>
    <name evidence="2" type="ORF">GCM10009827_062480</name>
</gene>
<dbReference type="SUPFAM" id="SSF55298">
    <property type="entry name" value="YjgF-like"/>
    <property type="match status" value="1"/>
</dbReference>
<protein>
    <submittedName>
        <fullName evidence="2">RidA family protein</fullName>
    </submittedName>
</protein>
<dbReference type="EMBL" id="BAAAQD010000013">
    <property type="protein sequence ID" value="GAA1535659.1"/>
    <property type="molecule type" value="Genomic_DNA"/>
</dbReference>
<dbReference type="Pfam" id="PF01042">
    <property type="entry name" value="Ribonuc_L-PSP"/>
    <property type="match status" value="1"/>
</dbReference>
<dbReference type="Gene3D" id="3.30.1330.40">
    <property type="entry name" value="RutC-like"/>
    <property type="match status" value="1"/>
</dbReference>
<sequence>MGDRISFVTAERVCDDASVTVPGSIELIRAPQLTDQAPYAYAAVASDVRRLVFTAGACPLDEAGATVAVGDVAGQAEQVMANLRTALAAAGATLTDVVKTTVYVATHDRTDLVTAWNVVRRHFADHDAPSTLLGVAVLGYPDQLVEVEAVAALR</sequence>
<name>A0ABN2B801_9ACTN</name>
<dbReference type="CDD" id="cd00448">
    <property type="entry name" value="YjgF_YER057c_UK114_family"/>
    <property type="match status" value="1"/>
</dbReference>
<dbReference type="InterPro" id="IPR006175">
    <property type="entry name" value="YjgF/YER057c/UK114"/>
</dbReference>
<dbReference type="Proteomes" id="UP001501470">
    <property type="component" value="Unassembled WGS sequence"/>
</dbReference>
<evidence type="ECO:0000313" key="3">
    <source>
        <dbReference type="Proteomes" id="UP001501470"/>
    </source>
</evidence>
<dbReference type="PANTHER" id="PTHR11803:SF58">
    <property type="entry name" value="PROTEIN HMF1-RELATED"/>
    <property type="match status" value="1"/>
</dbReference>
<evidence type="ECO:0000313" key="2">
    <source>
        <dbReference type="EMBL" id="GAA1535659.1"/>
    </source>
</evidence>
<reference evidence="2 3" key="1">
    <citation type="journal article" date="2019" name="Int. J. Syst. Evol. Microbiol.">
        <title>The Global Catalogue of Microorganisms (GCM) 10K type strain sequencing project: providing services to taxonomists for standard genome sequencing and annotation.</title>
        <authorList>
            <consortium name="The Broad Institute Genomics Platform"/>
            <consortium name="The Broad Institute Genome Sequencing Center for Infectious Disease"/>
            <person name="Wu L."/>
            <person name="Ma J."/>
        </authorList>
    </citation>
    <scope>NUCLEOTIDE SEQUENCE [LARGE SCALE GENOMIC DNA]</scope>
    <source>
        <strain evidence="2 3">JCM 15933</strain>
    </source>
</reference>
<evidence type="ECO:0000256" key="1">
    <source>
        <dbReference type="ARBA" id="ARBA00010552"/>
    </source>
</evidence>
<organism evidence="2 3">
    <name type="scientific">Dactylosporangium maewongense</name>
    <dbReference type="NCBI Taxonomy" id="634393"/>
    <lineage>
        <taxon>Bacteria</taxon>
        <taxon>Bacillati</taxon>
        <taxon>Actinomycetota</taxon>
        <taxon>Actinomycetes</taxon>
        <taxon>Micromonosporales</taxon>
        <taxon>Micromonosporaceae</taxon>
        <taxon>Dactylosporangium</taxon>
    </lineage>
</organism>
<proteinExistence type="inferred from homology"/>
<accession>A0ABN2B801</accession>
<dbReference type="PANTHER" id="PTHR11803">
    <property type="entry name" value="2-IMINOBUTANOATE/2-IMINOPROPANOATE DEAMINASE RIDA"/>
    <property type="match status" value="1"/>
</dbReference>